<accession>A0A9P8AS70</accession>
<evidence type="ECO:0000256" key="1">
    <source>
        <dbReference type="SAM" id="SignalP"/>
    </source>
</evidence>
<dbReference type="AlphaFoldDB" id="A0A9P8AS70"/>
<dbReference type="EMBL" id="MU250539">
    <property type="protein sequence ID" value="KAG7444577.1"/>
    <property type="molecule type" value="Genomic_DNA"/>
</dbReference>
<proteinExistence type="predicted"/>
<feature type="chain" id="PRO_5040313256" description="Secreted protein" evidence="1">
    <location>
        <begin position="23"/>
        <end position="86"/>
    </location>
</feature>
<name>A0A9P8AS70_9AGAR</name>
<dbReference type="RefSeq" id="XP_043038077.1">
    <property type="nucleotide sequence ID" value="XM_043186586.1"/>
</dbReference>
<keyword evidence="1" id="KW-0732">Signal</keyword>
<feature type="signal peptide" evidence="1">
    <location>
        <begin position="1"/>
        <end position="22"/>
    </location>
</feature>
<reference evidence="2" key="1">
    <citation type="submission" date="2020-11" db="EMBL/GenBank/DDBJ databases">
        <title>Adaptations for nitrogen fixation in a non-lichenized fungal sporocarp promotes dispersal by wood-feeding termites.</title>
        <authorList>
            <consortium name="DOE Joint Genome Institute"/>
            <person name="Koch R.A."/>
            <person name="Yoon G."/>
            <person name="Arayal U."/>
            <person name="Lail K."/>
            <person name="Amirebrahimi M."/>
            <person name="Labutti K."/>
            <person name="Lipzen A."/>
            <person name="Riley R."/>
            <person name="Barry K."/>
            <person name="Henrissat B."/>
            <person name="Grigoriev I.V."/>
            <person name="Herr J.R."/>
            <person name="Aime M.C."/>
        </authorList>
    </citation>
    <scope>NUCLEOTIDE SEQUENCE</scope>
    <source>
        <strain evidence="2">MCA 3950</strain>
    </source>
</reference>
<organism evidence="2 3">
    <name type="scientific">Guyanagaster necrorhizus</name>
    <dbReference type="NCBI Taxonomy" id="856835"/>
    <lineage>
        <taxon>Eukaryota</taxon>
        <taxon>Fungi</taxon>
        <taxon>Dikarya</taxon>
        <taxon>Basidiomycota</taxon>
        <taxon>Agaricomycotina</taxon>
        <taxon>Agaricomycetes</taxon>
        <taxon>Agaricomycetidae</taxon>
        <taxon>Agaricales</taxon>
        <taxon>Marasmiineae</taxon>
        <taxon>Physalacriaceae</taxon>
        <taxon>Guyanagaster</taxon>
    </lineage>
</organism>
<evidence type="ECO:0000313" key="2">
    <source>
        <dbReference type="EMBL" id="KAG7444577.1"/>
    </source>
</evidence>
<protein>
    <recommendedName>
        <fullName evidence="4">Secreted protein</fullName>
    </recommendedName>
</protein>
<comment type="caution">
    <text evidence="2">The sequence shown here is derived from an EMBL/GenBank/DDBJ whole genome shotgun (WGS) entry which is preliminary data.</text>
</comment>
<evidence type="ECO:0000313" key="3">
    <source>
        <dbReference type="Proteomes" id="UP000812287"/>
    </source>
</evidence>
<dbReference type="Proteomes" id="UP000812287">
    <property type="component" value="Unassembled WGS sequence"/>
</dbReference>
<keyword evidence="3" id="KW-1185">Reference proteome</keyword>
<dbReference type="GeneID" id="66108883"/>
<sequence>MKSRLAAFMLSHLAYRLTRVLLQYTAGGGFLGPAHDAPEVYKSLPIRLVPEVFSRFRLTSGTVIVHAVGYDSQQRQRNRTVNAQER</sequence>
<gene>
    <name evidence="2" type="ORF">BT62DRAFT_933600</name>
</gene>
<evidence type="ECO:0008006" key="4">
    <source>
        <dbReference type="Google" id="ProtNLM"/>
    </source>
</evidence>